<dbReference type="InterPro" id="IPR012337">
    <property type="entry name" value="RNaseH-like_sf"/>
</dbReference>
<name>A0A133V1P6_9EURY</name>
<feature type="domain" description="Transposase IS4-like" evidence="2">
    <location>
        <begin position="176"/>
        <end position="312"/>
    </location>
</feature>
<dbReference type="SUPFAM" id="SSF53098">
    <property type="entry name" value="Ribonuclease H-like"/>
    <property type="match status" value="1"/>
</dbReference>
<dbReference type="PANTHER" id="PTHR33252">
    <property type="entry name" value="THIRD ORF IN TRANSPOSON ISC1160"/>
    <property type="match status" value="1"/>
</dbReference>
<dbReference type="EMBL" id="LHXW01000006">
    <property type="protein sequence ID" value="KXB00352.1"/>
    <property type="molecule type" value="Genomic_DNA"/>
</dbReference>
<dbReference type="InterPro" id="IPR002559">
    <property type="entry name" value="Transposase_11"/>
</dbReference>
<dbReference type="AlphaFoldDB" id="A0A133V1P6"/>
<accession>A0A133V1P6</accession>
<dbReference type="GO" id="GO:0006313">
    <property type="term" value="P:DNA transposition"/>
    <property type="evidence" value="ECO:0007669"/>
    <property type="project" value="InterPro"/>
</dbReference>
<dbReference type="PANTHER" id="PTHR33252:SF2">
    <property type="entry name" value="TRANSPOSASE IS4-LIKE DOMAIN-CONTAINING PROTEIN"/>
    <property type="match status" value="1"/>
</dbReference>
<evidence type="ECO:0000259" key="2">
    <source>
        <dbReference type="Pfam" id="PF01609"/>
    </source>
</evidence>
<feature type="region of interest" description="Disordered" evidence="1">
    <location>
        <begin position="400"/>
        <end position="423"/>
    </location>
</feature>
<proteinExistence type="predicted"/>
<organism evidence="3 4">
    <name type="scientific">candidate division MSBL1 archaeon SCGC-AAA261C02</name>
    <dbReference type="NCBI Taxonomy" id="1698272"/>
    <lineage>
        <taxon>Archaea</taxon>
        <taxon>Methanobacteriati</taxon>
        <taxon>Methanobacteriota</taxon>
        <taxon>candidate division MSBL1</taxon>
    </lineage>
</organism>
<dbReference type="GO" id="GO:0003677">
    <property type="term" value="F:DNA binding"/>
    <property type="evidence" value="ECO:0007669"/>
    <property type="project" value="InterPro"/>
</dbReference>
<gene>
    <name evidence="3" type="ORF">AKJ42_01020</name>
</gene>
<comment type="caution">
    <text evidence="3">The sequence shown here is derived from an EMBL/GenBank/DDBJ whole genome shotgun (WGS) entry which is preliminary data.</text>
</comment>
<evidence type="ECO:0000256" key="1">
    <source>
        <dbReference type="SAM" id="MobiDB-lite"/>
    </source>
</evidence>
<feature type="compositionally biased region" description="Polar residues" evidence="1">
    <location>
        <begin position="407"/>
        <end position="417"/>
    </location>
</feature>
<protein>
    <recommendedName>
        <fullName evidence="2">Transposase IS4-like domain-containing protein</fullName>
    </recommendedName>
</protein>
<sequence length="423" mass="48888">MKEVRVKTPALSDGGWTGFLPGGVPLNREIRSTRKLSSGIIKDIATLFHPAPNSLHNSFDLAKTIIKMAKDKSSAERQSKPSPDVILRRLHQIKKSTARKKLDELNQHLLHHLQLSKKPIIALDFTIRPYYGEENPTLVSDPRLPGTNLGIKFAVLSVVERGKTFTLKVRQVNPLESETKILEEMLNYTRRLVEPRLILLDRRFYSVKAIKLLKSRKQSFIMPAKRTGPVKRLCEQFKNREIPPTVNYTVKSPSDGVLIKLTLVERETEKGVEIQLFIGDRELGPEKISEIYGWRWRIETNNREFEKFKAFTTSRSMKIRRLYFLLSMIPYNFWIITRGGSEYPRAYQFKKILKLTLKWISAEIGNISRPPPTPRIFENSPVDCQPIIMPSLKSRPKNFSKEFETFDNPQTTTTPPSKTREKF</sequence>
<keyword evidence="4" id="KW-1185">Reference proteome</keyword>
<evidence type="ECO:0000313" key="4">
    <source>
        <dbReference type="Proteomes" id="UP000070520"/>
    </source>
</evidence>
<dbReference type="Proteomes" id="UP000070520">
    <property type="component" value="Unassembled WGS sequence"/>
</dbReference>
<reference evidence="3 4" key="1">
    <citation type="journal article" date="2016" name="Sci. Rep.">
        <title>Metabolic traits of an uncultured archaeal lineage -MSBL1- from brine pools of the Red Sea.</title>
        <authorList>
            <person name="Mwirichia R."/>
            <person name="Alam I."/>
            <person name="Rashid M."/>
            <person name="Vinu M."/>
            <person name="Ba-Alawi W."/>
            <person name="Anthony Kamau A."/>
            <person name="Kamanda Ngugi D."/>
            <person name="Goker M."/>
            <person name="Klenk H.P."/>
            <person name="Bajic V."/>
            <person name="Stingl U."/>
        </authorList>
    </citation>
    <scope>NUCLEOTIDE SEQUENCE [LARGE SCALE GENOMIC DNA]</scope>
    <source>
        <strain evidence="3">SCGC-AAA261C02</strain>
    </source>
</reference>
<evidence type="ECO:0000313" key="3">
    <source>
        <dbReference type="EMBL" id="KXB00352.1"/>
    </source>
</evidence>
<dbReference type="Pfam" id="PF01609">
    <property type="entry name" value="DDE_Tnp_1"/>
    <property type="match status" value="1"/>
</dbReference>
<dbReference type="GO" id="GO:0004803">
    <property type="term" value="F:transposase activity"/>
    <property type="evidence" value="ECO:0007669"/>
    <property type="project" value="InterPro"/>
</dbReference>